<dbReference type="EMBL" id="ADFP01000024">
    <property type="protein sequence ID" value="EFB91686.1"/>
    <property type="molecule type" value="Genomic_DNA"/>
</dbReference>
<dbReference type="Proteomes" id="UP000006462">
    <property type="component" value="Unassembled WGS sequence"/>
</dbReference>
<accession>A0ABP2HWY5</accession>
<gene>
    <name evidence="1" type="ORF">HMPREF7215_2069</name>
</gene>
<organism evidence="1 2">
    <name type="scientific">Pyramidobacter piscolens W5455</name>
    <dbReference type="NCBI Taxonomy" id="352165"/>
    <lineage>
        <taxon>Bacteria</taxon>
        <taxon>Thermotogati</taxon>
        <taxon>Synergistota</taxon>
        <taxon>Synergistia</taxon>
        <taxon>Synergistales</taxon>
        <taxon>Dethiosulfovibrionaceae</taxon>
        <taxon>Pyramidobacter</taxon>
    </lineage>
</organism>
<sequence length="40" mass="4919">MKKRMHRRSSSLSVLMIFAESVSEPRRIFLLYPKELLRRR</sequence>
<evidence type="ECO:0000313" key="2">
    <source>
        <dbReference type="Proteomes" id="UP000006462"/>
    </source>
</evidence>
<comment type="caution">
    <text evidence="1">The sequence shown here is derived from an EMBL/GenBank/DDBJ whole genome shotgun (WGS) entry which is preliminary data.</text>
</comment>
<name>A0ABP2HWY5_9BACT</name>
<protein>
    <submittedName>
        <fullName evidence="1">Uncharacterized protein</fullName>
    </submittedName>
</protein>
<keyword evidence="2" id="KW-1185">Reference proteome</keyword>
<reference evidence="1 2" key="1">
    <citation type="submission" date="2009-12" db="EMBL/GenBank/DDBJ databases">
        <authorList>
            <person name="Shrivastava S."/>
            <person name="Madupu R."/>
            <person name="Durkin A.S."/>
            <person name="Torralba M."/>
            <person name="Methe B."/>
            <person name="Sutton G.G."/>
            <person name="Strausberg R.L."/>
            <person name="Nelson K.E."/>
        </authorList>
    </citation>
    <scope>NUCLEOTIDE SEQUENCE [LARGE SCALE GENOMIC DNA]</scope>
    <source>
        <strain evidence="1 2">W5455</strain>
    </source>
</reference>
<evidence type="ECO:0000313" key="1">
    <source>
        <dbReference type="EMBL" id="EFB91686.1"/>
    </source>
</evidence>
<proteinExistence type="predicted"/>